<feature type="compositionally biased region" description="Polar residues" evidence="1">
    <location>
        <begin position="334"/>
        <end position="343"/>
    </location>
</feature>
<keyword evidence="2" id="KW-0548">Nucleotidyltransferase</keyword>
<organism evidence="2 3">
    <name type="scientific">Golovinomyces cichoracearum</name>
    <dbReference type="NCBI Taxonomy" id="62708"/>
    <lineage>
        <taxon>Eukaryota</taxon>
        <taxon>Fungi</taxon>
        <taxon>Dikarya</taxon>
        <taxon>Ascomycota</taxon>
        <taxon>Pezizomycotina</taxon>
        <taxon>Leotiomycetes</taxon>
        <taxon>Erysiphales</taxon>
        <taxon>Erysiphaceae</taxon>
        <taxon>Golovinomyces</taxon>
    </lineage>
</organism>
<dbReference type="EMBL" id="MCBS01016417">
    <property type="protein sequence ID" value="RKF83045.1"/>
    <property type="molecule type" value="Genomic_DNA"/>
</dbReference>
<evidence type="ECO:0000256" key="1">
    <source>
        <dbReference type="SAM" id="MobiDB-lite"/>
    </source>
</evidence>
<dbReference type="AlphaFoldDB" id="A0A420J8C5"/>
<keyword evidence="2" id="KW-0695">RNA-directed DNA polymerase</keyword>
<reference evidence="2 3" key="1">
    <citation type="journal article" date="2018" name="BMC Genomics">
        <title>Comparative genome analyses reveal sequence features reflecting distinct modes of host-adaptation between dicot and monocot powdery mildew.</title>
        <authorList>
            <person name="Wu Y."/>
            <person name="Ma X."/>
            <person name="Pan Z."/>
            <person name="Kale S.D."/>
            <person name="Song Y."/>
            <person name="King H."/>
            <person name="Zhang Q."/>
            <person name="Presley C."/>
            <person name="Deng X."/>
            <person name="Wei C.I."/>
            <person name="Xiao S."/>
        </authorList>
    </citation>
    <scope>NUCLEOTIDE SEQUENCE [LARGE SCALE GENOMIC DNA]</scope>
    <source>
        <strain evidence="2">UMSG1</strain>
    </source>
</reference>
<sequence>EDTCDADYSTSPPATPKPNDFQTPRTSASWAQISTTATVPAAAESSSILHQKADSNAKRPSLHTNLSKIQHVHNQKQSNTQTQDNRLLIRLSSSHKARSTPGYTVLSGLIAILGDVGKHIIEVQATRMGFALRPLSPDSLSVIKELGPSIRIFSGSDCQNERLKDWKLFRLSNVPQKITTINKSGQIYQCPVSHISLKPALEEAIGISPEHIFETASSFADPHNFFSRWIIGIPFESKTPLRYPYSSNPHNCPPRYFHYHGPHATDSLECLFRPSATGNSPDKSQIAKIRKTCAEALIALCIEAGCGSNKNGSAKINKSTEPPKDMELVLATPDVNSSTSTQPHKSRKRTRCSLPSLAVTRGAFAPLEKV</sequence>
<gene>
    <name evidence="2" type="ORF">GcM1_164019</name>
</gene>
<evidence type="ECO:0000313" key="3">
    <source>
        <dbReference type="Proteomes" id="UP000285326"/>
    </source>
</evidence>
<dbReference type="GO" id="GO:0003964">
    <property type="term" value="F:RNA-directed DNA polymerase activity"/>
    <property type="evidence" value="ECO:0007669"/>
    <property type="project" value="UniProtKB-KW"/>
</dbReference>
<name>A0A420J8C5_9PEZI</name>
<dbReference type="Proteomes" id="UP000285326">
    <property type="component" value="Unassembled WGS sequence"/>
</dbReference>
<comment type="caution">
    <text evidence="2">The sequence shown here is derived from an EMBL/GenBank/DDBJ whole genome shotgun (WGS) entry which is preliminary data.</text>
</comment>
<protein>
    <submittedName>
        <fullName evidence="2">Reverse transcriptase</fullName>
    </submittedName>
</protein>
<feature type="non-terminal residue" evidence="2">
    <location>
        <position position="1"/>
    </location>
</feature>
<feature type="region of interest" description="Disordered" evidence="1">
    <location>
        <begin position="312"/>
        <end position="352"/>
    </location>
</feature>
<proteinExistence type="predicted"/>
<accession>A0A420J8C5</accession>
<keyword evidence="2" id="KW-0808">Transferase</keyword>
<evidence type="ECO:0000313" key="2">
    <source>
        <dbReference type="EMBL" id="RKF83045.1"/>
    </source>
</evidence>
<feature type="region of interest" description="Disordered" evidence="1">
    <location>
        <begin position="1"/>
        <end position="27"/>
    </location>
</feature>